<dbReference type="AlphaFoldDB" id="A0AA39IVW5"/>
<proteinExistence type="predicted"/>
<protein>
    <submittedName>
        <fullName evidence="1">Uncharacterized protein</fullName>
    </submittedName>
</protein>
<name>A0AA39IVW5_9AGAR</name>
<accession>A0AA39IVW5</accession>
<dbReference type="EMBL" id="JAUEPT010000132">
    <property type="protein sequence ID" value="KAK0430815.1"/>
    <property type="molecule type" value="Genomic_DNA"/>
</dbReference>
<evidence type="ECO:0000313" key="2">
    <source>
        <dbReference type="Proteomes" id="UP001175226"/>
    </source>
</evidence>
<comment type="caution">
    <text evidence="1">The sequence shown here is derived from an EMBL/GenBank/DDBJ whole genome shotgun (WGS) entry which is preliminary data.</text>
</comment>
<gene>
    <name evidence="1" type="ORF">EV421DRAFT_1743682</name>
</gene>
<sequence>MVYKASTGSSCCPAAYMTSLSTSVHNKLDKVDRLALLASTACRAPRVSKRPFDDLCPEMVPLLVAALPLTSWYKKDLSLISSSSGSVDSDNEDDVSDSECKVLHPFHRRLIFDDDPRDTNRRILPLPEGAKQPEPVRLRERFLKSLIQPGHLPGAKARKTDEERLKFLQQDPWVDVKLIGRQRVVCNECREPVKLDSRRDAAYYPNAWLRHRRRCLGIYRAWLIENRYNDPTWIQKVERRRNARLRMILMEV</sequence>
<keyword evidence="2" id="KW-1185">Reference proteome</keyword>
<reference evidence="1" key="1">
    <citation type="submission" date="2023-06" db="EMBL/GenBank/DDBJ databases">
        <authorList>
            <consortium name="Lawrence Berkeley National Laboratory"/>
            <person name="Ahrendt S."/>
            <person name="Sahu N."/>
            <person name="Indic B."/>
            <person name="Wong-Bajracharya J."/>
            <person name="Merenyi Z."/>
            <person name="Ke H.-M."/>
            <person name="Monk M."/>
            <person name="Kocsube S."/>
            <person name="Drula E."/>
            <person name="Lipzen A."/>
            <person name="Balint B."/>
            <person name="Henrissat B."/>
            <person name="Andreopoulos B."/>
            <person name="Martin F.M."/>
            <person name="Harder C.B."/>
            <person name="Rigling D."/>
            <person name="Ford K.L."/>
            <person name="Foster G.D."/>
            <person name="Pangilinan J."/>
            <person name="Papanicolaou A."/>
            <person name="Barry K."/>
            <person name="LaButti K."/>
            <person name="Viragh M."/>
            <person name="Koriabine M."/>
            <person name="Yan M."/>
            <person name="Riley R."/>
            <person name="Champramary S."/>
            <person name="Plett K.L."/>
            <person name="Tsai I.J."/>
            <person name="Slot J."/>
            <person name="Sipos G."/>
            <person name="Plett J."/>
            <person name="Nagy L.G."/>
            <person name="Grigoriev I.V."/>
        </authorList>
    </citation>
    <scope>NUCLEOTIDE SEQUENCE</scope>
    <source>
        <strain evidence="1">FPL87.14</strain>
    </source>
</reference>
<dbReference type="Proteomes" id="UP001175226">
    <property type="component" value="Unassembled WGS sequence"/>
</dbReference>
<organism evidence="1 2">
    <name type="scientific">Armillaria borealis</name>
    <dbReference type="NCBI Taxonomy" id="47425"/>
    <lineage>
        <taxon>Eukaryota</taxon>
        <taxon>Fungi</taxon>
        <taxon>Dikarya</taxon>
        <taxon>Basidiomycota</taxon>
        <taxon>Agaricomycotina</taxon>
        <taxon>Agaricomycetes</taxon>
        <taxon>Agaricomycetidae</taxon>
        <taxon>Agaricales</taxon>
        <taxon>Marasmiineae</taxon>
        <taxon>Physalacriaceae</taxon>
        <taxon>Armillaria</taxon>
    </lineage>
</organism>
<evidence type="ECO:0000313" key="1">
    <source>
        <dbReference type="EMBL" id="KAK0430815.1"/>
    </source>
</evidence>